<dbReference type="FunFam" id="1.20.1250.20:FF:000065">
    <property type="entry name" value="Putative MFS pantothenate transporter"/>
    <property type="match status" value="1"/>
</dbReference>
<feature type="transmembrane region" description="Helical" evidence="7">
    <location>
        <begin position="442"/>
        <end position="461"/>
    </location>
</feature>
<dbReference type="AlphaFoldDB" id="A0A9P7B7J4"/>
<keyword evidence="5 7" id="KW-0472">Membrane</keyword>
<dbReference type="EMBL" id="PUHR01000143">
    <property type="protein sequence ID" value="KAG0662650.1"/>
    <property type="molecule type" value="Genomic_DNA"/>
</dbReference>
<dbReference type="InterPro" id="IPR036259">
    <property type="entry name" value="MFS_trans_sf"/>
</dbReference>
<dbReference type="OrthoDB" id="3639251at2759"/>
<sequence>MSGILKELFVDPYHRLKWGFIPVKRIVEDLPEDYDSDNNLSFTNDQDEYSGHETQVHDLKTHETNSGTDINETNSFSNEKDQGILETTKESQENITNLTHRNVKNNNSTVPVEYEYRDEADRKWWKFFDEQEYRINKEERSHNKWYSWFKEGTSYEEKKLVLKLDVLLAFYSCMAYWIKYLDTVNVNNAYVSHMKEDLNFKGDDLVHVQVMYTVGNIIFQIPFLFYLNKIPLNYVLPVLDLCWSLLTVGAAYVNSVPHLKAIRFFIGAFEAPSYLAYQYLFGSFYKHDEMVRRSAFYYLGQYIGILSAGGIQSAVFSSLDGVNGLAGWRWNFIIDAIISVVVGIIGFYSLPGDPYNCYSIFLTDDEIRLARRRLKENQTGKSDFNKNVFDLQLWKSIFSDWKIYILSLWNIFCWNDSNVSSGAYLLWLKSLQRYSIPKVNKLSMITPGLGIVYLMLTGILADKSHSRWFAIIFTQVFNIIGNSILAAWDVKEGAKWFGFMLQCFGWAMAPVLYSWQNDICRKDSQTRAITLVTMNILAQSSTAWISVLVWKTEEAPRYLKGFTFTACSAFCLSLWTFVVLYFYKRDERNSAKENGIIVYNSKLGEERPIVEELENNNVEDATSLSEQEKFSD</sequence>
<feature type="transmembrane region" description="Helical" evidence="7">
    <location>
        <begin position="468"/>
        <end position="488"/>
    </location>
</feature>
<feature type="transmembrane region" description="Helical" evidence="7">
    <location>
        <begin position="403"/>
        <end position="427"/>
    </location>
</feature>
<keyword evidence="3 7" id="KW-0812">Transmembrane</keyword>
<dbReference type="Pfam" id="PF07690">
    <property type="entry name" value="MFS_1"/>
    <property type="match status" value="1"/>
</dbReference>
<dbReference type="PANTHER" id="PTHR43791:SF15">
    <property type="entry name" value="TRANSPORTER SEO1-RELATED"/>
    <property type="match status" value="1"/>
</dbReference>
<dbReference type="Proteomes" id="UP000750334">
    <property type="component" value="Unassembled WGS sequence"/>
</dbReference>
<evidence type="ECO:0000313" key="8">
    <source>
        <dbReference type="EMBL" id="KAG0662650.1"/>
    </source>
</evidence>
<dbReference type="GO" id="GO:0022857">
    <property type="term" value="F:transmembrane transporter activity"/>
    <property type="evidence" value="ECO:0007669"/>
    <property type="project" value="InterPro"/>
</dbReference>
<dbReference type="GO" id="GO:0016020">
    <property type="term" value="C:membrane"/>
    <property type="evidence" value="ECO:0007669"/>
    <property type="project" value="UniProtKB-SubCell"/>
</dbReference>
<feature type="transmembrane region" description="Helical" evidence="7">
    <location>
        <begin position="264"/>
        <end position="284"/>
    </location>
</feature>
<evidence type="ECO:0000256" key="7">
    <source>
        <dbReference type="SAM" id="Phobius"/>
    </source>
</evidence>
<feature type="transmembrane region" description="Helical" evidence="7">
    <location>
        <begin position="494"/>
        <end position="516"/>
    </location>
</feature>
<keyword evidence="2" id="KW-0813">Transport</keyword>
<evidence type="ECO:0000256" key="4">
    <source>
        <dbReference type="ARBA" id="ARBA00022989"/>
    </source>
</evidence>
<reference evidence="8 9" key="1">
    <citation type="submission" date="2020-11" db="EMBL/GenBank/DDBJ databases">
        <title>Kefir isolates.</title>
        <authorList>
            <person name="Marcisauskas S."/>
            <person name="Kim Y."/>
            <person name="Blasche S."/>
        </authorList>
    </citation>
    <scope>NUCLEOTIDE SEQUENCE [LARGE SCALE GENOMIC DNA]</scope>
    <source>
        <strain evidence="8 9">OG2</strain>
    </source>
</reference>
<dbReference type="Gene3D" id="1.20.1250.20">
    <property type="entry name" value="MFS general substrate transporter like domains"/>
    <property type="match status" value="1"/>
</dbReference>
<dbReference type="SUPFAM" id="SSF103473">
    <property type="entry name" value="MFS general substrate transporter"/>
    <property type="match status" value="1"/>
</dbReference>
<accession>A0A9P7B7J4</accession>
<evidence type="ECO:0000256" key="2">
    <source>
        <dbReference type="ARBA" id="ARBA00022448"/>
    </source>
</evidence>
<feature type="transmembrane region" description="Helical" evidence="7">
    <location>
        <begin position="206"/>
        <end position="227"/>
    </location>
</feature>
<dbReference type="PANTHER" id="PTHR43791">
    <property type="entry name" value="PERMEASE-RELATED"/>
    <property type="match status" value="1"/>
</dbReference>
<comment type="subcellular location">
    <subcellularLocation>
        <location evidence="1">Membrane</location>
        <topology evidence="1">Multi-pass membrane protein</topology>
    </subcellularLocation>
</comment>
<comment type="caution">
    <text evidence="8">The sequence shown here is derived from an EMBL/GenBank/DDBJ whole genome shotgun (WGS) entry which is preliminary data.</text>
</comment>
<dbReference type="InterPro" id="IPR011701">
    <property type="entry name" value="MFS"/>
</dbReference>
<proteinExistence type="inferred from homology"/>
<evidence type="ECO:0000256" key="3">
    <source>
        <dbReference type="ARBA" id="ARBA00022692"/>
    </source>
</evidence>
<comment type="similarity">
    <text evidence="6">Belongs to the major facilitator superfamily. Allantoate permease family.</text>
</comment>
<feature type="transmembrane region" description="Helical" evidence="7">
    <location>
        <begin position="328"/>
        <end position="350"/>
    </location>
</feature>
<feature type="transmembrane region" description="Helical" evidence="7">
    <location>
        <begin position="296"/>
        <end position="316"/>
    </location>
</feature>
<name>A0A9P7B7J4_MAUEX</name>
<evidence type="ECO:0000256" key="6">
    <source>
        <dbReference type="ARBA" id="ARBA00037968"/>
    </source>
</evidence>
<keyword evidence="9" id="KW-1185">Reference proteome</keyword>
<evidence type="ECO:0000256" key="5">
    <source>
        <dbReference type="ARBA" id="ARBA00023136"/>
    </source>
</evidence>
<evidence type="ECO:0000313" key="9">
    <source>
        <dbReference type="Proteomes" id="UP000750334"/>
    </source>
</evidence>
<protein>
    <submittedName>
        <fullName evidence="8">MFS transporter (Seo1)</fullName>
    </submittedName>
</protein>
<keyword evidence="4 7" id="KW-1133">Transmembrane helix</keyword>
<gene>
    <name evidence="8" type="primary">SEO1</name>
    <name evidence="8" type="ORF">C6P45_001069</name>
</gene>
<organism evidence="8 9">
    <name type="scientific">Maudiozyma exigua</name>
    <name type="common">Yeast</name>
    <name type="synonym">Kazachstania exigua</name>
    <dbReference type="NCBI Taxonomy" id="34358"/>
    <lineage>
        <taxon>Eukaryota</taxon>
        <taxon>Fungi</taxon>
        <taxon>Dikarya</taxon>
        <taxon>Ascomycota</taxon>
        <taxon>Saccharomycotina</taxon>
        <taxon>Saccharomycetes</taxon>
        <taxon>Saccharomycetales</taxon>
        <taxon>Saccharomycetaceae</taxon>
        <taxon>Maudiozyma</taxon>
    </lineage>
</organism>
<feature type="transmembrane region" description="Helical" evidence="7">
    <location>
        <begin position="562"/>
        <end position="583"/>
    </location>
</feature>
<feature type="transmembrane region" description="Helical" evidence="7">
    <location>
        <begin position="234"/>
        <end position="252"/>
    </location>
</feature>
<evidence type="ECO:0000256" key="1">
    <source>
        <dbReference type="ARBA" id="ARBA00004141"/>
    </source>
</evidence>
<feature type="transmembrane region" description="Helical" evidence="7">
    <location>
        <begin position="528"/>
        <end position="550"/>
    </location>
</feature>
<dbReference type="CDD" id="cd17327">
    <property type="entry name" value="MFS_FEN2_like"/>
    <property type="match status" value="1"/>
</dbReference>